<keyword evidence="2" id="KW-1185">Reference proteome</keyword>
<dbReference type="Proteomes" id="UP000229757">
    <property type="component" value="Chromosome"/>
</dbReference>
<dbReference type="OrthoDB" id="8537427at2"/>
<organism evidence="1 2">
    <name type="scientific">Reinekea forsetii</name>
    <dbReference type="NCBI Taxonomy" id="1336806"/>
    <lineage>
        <taxon>Bacteria</taxon>
        <taxon>Pseudomonadati</taxon>
        <taxon>Pseudomonadota</taxon>
        <taxon>Gammaproteobacteria</taxon>
        <taxon>Oceanospirillales</taxon>
        <taxon>Saccharospirillaceae</taxon>
        <taxon>Reinekea</taxon>
    </lineage>
</organism>
<dbReference type="SUPFAM" id="SSF52833">
    <property type="entry name" value="Thioredoxin-like"/>
    <property type="match status" value="1"/>
</dbReference>
<protein>
    <submittedName>
        <fullName evidence="1">Thiol-disulfide isomerase and thioredoxin</fullName>
    </submittedName>
</protein>
<proteinExistence type="predicted"/>
<evidence type="ECO:0000313" key="1">
    <source>
        <dbReference type="EMBL" id="ATX76690.1"/>
    </source>
</evidence>
<dbReference type="InterPro" id="IPR008554">
    <property type="entry name" value="Glutaredoxin-like"/>
</dbReference>
<dbReference type="Gene3D" id="3.40.30.10">
    <property type="entry name" value="Glutaredoxin"/>
    <property type="match status" value="1"/>
</dbReference>
<accession>A0A2K8KPJ1</accession>
<keyword evidence="1" id="KW-0413">Isomerase</keyword>
<dbReference type="RefSeq" id="WP_100257009.1">
    <property type="nucleotide sequence ID" value="NZ_CP011797.1"/>
</dbReference>
<dbReference type="EMBL" id="CP011797">
    <property type="protein sequence ID" value="ATX76690.1"/>
    <property type="molecule type" value="Genomic_DNA"/>
</dbReference>
<dbReference type="GO" id="GO:0016853">
    <property type="term" value="F:isomerase activity"/>
    <property type="evidence" value="ECO:0007669"/>
    <property type="project" value="UniProtKB-KW"/>
</dbReference>
<dbReference type="InterPro" id="IPR036249">
    <property type="entry name" value="Thioredoxin-like_sf"/>
</dbReference>
<dbReference type="AlphaFoldDB" id="A0A2K8KPJ1"/>
<evidence type="ECO:0000313" key="2">
    <source>
        <dbReference type="Proteomes" id="UP000229757"/>
    </source>
</evidence>
<gene>
    <name evidence="1" type="ORF">REIFOR_01545</name>
</gene>
<name>A0A2K8KPJ1_9GAMM</name>
<sequence>MRLFLYHTLGCHLCELAEAAVQQVLDAASFIEPLQVEKIDIALDEQLLARYGETIPVIRLEHADEILGWPFEPSMVAAYLSANRAGQS</sequence>
<dbReference type="KEGG" id="rfo:REIFOR_01545"/>
<reference evidence="1 2" key="1">
    <citation type="journal article" date="2017" name="Environ. Microbiol.">
        <title>Genomic and physiological analyses of 'Reinekea forsetii' reveal a versatile opportunistic lifestyle during spring algae blooms.</title>
        <authorList>
            <person name="Avci B."/>
            <person name="Hahnke R.L."/>
            <person name="Chafee M."/>
            <person name="Fischer T."/>
            <person name="Gruber-Vodicka H."/>
            <person name="Tegetmeyer H.E."/>
            <person name="Harder J."/>
            <person name="Fuchs B.M."/>
            <person name="Amann R.I."/>
            <person name="Teeling H."/>
        </authorList>
    </citation>
    <scope>NUCLEOTIDE SEQUENCE [LARGE SCALE GENOMIC DNA]</scope>
    <source>
        <strain evidence="1 2">Hel1_31_D35</strain>
    </source>
</reference>
<dbReference type="Pfam" id="PF05768">
    <property type="entry name" value="Glrx-like"/>
    <property type="match status" value="1"/>
</dbReference>